<name>A0A8J2ZF37_9PROT</name>
<gene>
    <name evidence="1" type="ORF">GCM10010964_43610</name>
</gene>
<dbReference type="EMBL" id="BMKS01000025">
    <property type="protein sequence ID" value="GGG51716.1"/>
    <property type="molecule type" value="Genomic_DNA"/>
</dbReference>
<sequence length="389" mass="40557">MTTTIRKRLSMVAFRAETTQGTDAISGTPAPGDWVTCQAEIRFVQDQTPNPVVTGSYDDLPPIPGGLRAEIAVTLPVTGSGAAGTAPEWGKLLLACRMVETVTAAAVGAPTAATAGTATTVTAATPFGTTAQQYRGMPILLSGNPAAGSTDVVLDYTAGRVVTLAKSYSPALDTSTLLQIPINVLYRPTSDETQEKSLTCYAYEDGLRHKILGCKGSWSVALAAGRHAMLTVRLTGMVAAMNEAVALPTNYTPLTRQPPRWAGGVAQLNRALAACATASWDMAVRTAYPENPEAGEGFDPPIITGAAPRITLDPFSHATNTPSRSGAFRAGTPMPFAAQWGSVAGNRFALSCPSAQVVDLQPQERSELGVDAIALAPDTPDATMFLACF</sequence>
<evidence type="ECO:0000313" key="2">
    <source>
        <dbReference type="Proteomes" id="UP000597507"/>
    </source>
</evidence>
<comment type="caution">
    <text evidence="1">The sequence shown here is derived from an EMBL/GenBank/DDBJ whole genome shotgun (WGS) entry which is preliminary data.</text>
</comment>
<reference evidence="1 2" key="1">
    <citation type="journal article" date="2014" name="Int. J. Syst. Evol. Microbiol.">
        <title>Complete genome sequence of Corynebacterium casei LMG S-19264T (=DSM 44701T), isolated from a smear-ripened cheese.</title>
        <authorList>
            <consortium name="US DOE Joint Genome Institute (JGI-PGF)"/>
            <person name="Walter F."/>
            <person name="Albersmeier A."/>
            <person name="Kalinowski J."/>
            <person name="Ruckert C."/>
        </authorList>
    </citation>
    <scope>NUCLEOTIDE SEQUENCE [LARGE SCALE GENOMIC DNA]</scope>
    <source>
        <strain evidence="1 2">CGMCC 1.16330</strain>
    </source>
</reference>
<accession>A0A8J2ZF37</accession>
<dbReference type="RefSeq" id="WP_188904172.1">
    <property type="nucleotide sequence ID" value="NZ_BMKS01000025.1"/>
</dbReference>
<protein>
    <submittedName>
        <fullName evidence="1">Uncharacterized protein</fullName>
    </submittedName>
</protein>
<dbReference type="Proteomes" id="UP000597507">
    <property type="component" value="Unassembled WGS sequence"/>
</dbReference>
<dbReference type="AlphaFoldDB" id="A0A8J2ZF37"/>
<proteinExistence type="predicted"/>
<evidence type="ECO:0000313" key="1">
    <source>
        <dbReference type="EMBL" id="GGG51716.1"/>
    </source>
</evidence>
<keyword evidence="2" id="KW-1185">Reference proteome</keyword>
<organism evidence="1 2">
    <name type="scientific">Caldovatus sediminis</name>
    <dbReference type="NCBI Taxonomy" id="2041189"/>
    <lineage>
        <taxon>Bacteria</taxon>
        <taxon>Pseudomonadati</taxon>
        <taxon>Pseudomonadota</taxon>
        <taxon>Alphaproteobacteria</taxon>
        <taxon>Acetobacterales</taxon>
        <taxon>Roseomonadaceae</taxon>
        <taxon>Caldovatus</taxon>
    </lineage>
</organism>